<evidence type="ECO:0000256" key="1">
    <source>
        <dbReference type="ARBA" id="ARBA00009183"/>
    </source>
</evidence>
<dbReference type="GO" id="GO:0050660">
    <property type="term" value="F:flavin adenine dinucleotide binding"/>
    <property type="evidence" value="ECO:0007669"/>
    <property type="project" value="InterPro"/>
</dbReference>
<dbReference type="InterPro" id="IPR050346">
    <property type="entry name" value="FMO-like"/>
</dbReference>
<keyword evidence="3" id="KW-0274">FAD</keyword>
<dbReference type="Gene3D" id="3.50.50.60">
    <property type="entry name" value="FAD/NAD(P)-binding domain"/>
    <property type="match status" value="2"/>
</dbReference>
<dbReference type="GO" id="GO:0004499">
    <property type="term" value="F:N,N-dimethylaniline monooxygenase activity"/>
    <property type="evidence" value="ECO:0007669"/>
    <property type="project" value="InterPro"/>
</dbReference>
<proteinExistence type="inferred from homology"/>
<comment type="similarity">
    <text evidence="1">Belongs to the FMO family.</text>
</comment>
<dbReference type="InterPro" id="IPR036188">
    <property type="entry name" value="FAD/NAD-bd_sf"/>
</dbReference>
<keyword evidence="4" id="KW-0521">NADP</keyword>
<evidence type="ECO:0000313" key="6">
    <source>
        <dbReference type="EMBL" id="SCU86499.1"/>
    </source>
</evidence>
<dbReference type="AlphaFoldDB" id="A0A1G4J948"/>
<dbReference type="Pfam" id="PF00743">
    <property type="entry name" value="FMO-like"/>
    <property type="match status" value="2"/>
</dbReference>
<sequence>MTQTAKRIAIIGAGPGGLAVARAFLANTNFELVLYERKSQVGGVWYYPKEDEEQRTDSAMYDVLETNLSKEIMQFSGFPFPNNVPTFPSRSQVQDYLVDYYQNFVQGQERATVHLNCAVKLLEKIGDSWHLHASGQKPEVFDFVIVANGHFDVPYIPTNLPGYKEWVRTDPKSQLHSKHYNTCTKFRGKRVIVVGNGSSGTDIANQISSVAQQVFHSVKDMSKARKDSNPVITPVPVISQLAINNNRTVTLQNGTTLPKIDYVIWATGYMYSVPFLHSYKDQLFGSQHSEMPVTRLWNLWRQVVFTKDPTLAFSLLCKNVVPFPLAEAQACLMTKVFSCEVEVPPTDGLAGDMAAGKDYHSLVTPRDIEYCRELQGILDSHNGTKDRLQPVRWDNEMAALRYDTAALKAERNKTLVHRAMQLRDRHEDYSLE</sequence>
<keyword evidence="7" id="KW-1185">Reference proteome</keyword>
<evidence type="ECO:0000256" key="5">
    <source>
        <dbReference type="ARBA" id="ARBA00023002"/>
    </source>
</evidence>
<reference evidence="7" key="1">
    <citation type="submission" date="2016-03" db="EMBL/GenBank/DDBJ databases">
        <authorList>
            <person name="Devillers Hugo."/>
        </authorList>
    </citation>
    <scope>NUCLEOTIDE SEQUENCE [LARGE SCALE GENOMIC DNA]</scope>
</reference>
<keyword evidence="5" id="KW-0560">Oxidoreductase</keyword>
<dbReference type="OrthoDB" id="66881at2759"/>
<dbReference type="SUPFAM" id="SSF51905">
    <property type="entry name" value="FAD/NAD(P)-binding domain"/>
    <property type="match status" value="2"/>
</dbReference>
<evidence type="ECO:0000256" key="2">
    <source>
        <dbReference type="ARBA" id="ARBA00022630"/>
    </source>
</evidence>
<evidence type="ECO:0000256" key="4">
    <source>
        <dbReference type="ARBA" id="ARBA00022857"/>
    </source>
</evidence>
<dbReference type="InterPro" id="IPR000960">
    <property type="entry name" value="Flavin_mOase"/>
</dbReference>
<dbReference type="PANTHER" id="PTHR23023">
    <property type="entry name" value="DIMETHYLANILINE MONOOXYGENASE"/>
    <property type="match status" value="1"/>
</dbReference>
<dbReference type="PRINTS" id="PR00370">
    <property type="entry name" value="FMOXYGENASE"/>
</dbReference>
<evidence type="ECO:0000256" key="3">
    <source>
        <dbReference type="ARBA" id="ARBA00022827"/>
    </source>
</evidence>
<name>A0A1G4J948_9SACH</name>
<evidence type="ECO:0000313" key="7">
    <source>
        <dbReference type="Proteomes" id="UP000189911"/>
    </source>
</evidence>
<dbReference type="InterPro" id="IPR020946">
    <property type="entry name" value="Flavin_mOase-like"/>
</dbReference>
<keyword evidence="2" id="KW-0285">Flavoprotein</keyword>
<organism evidence="6 7">
    <name type="scientific">Lachancea nothofagi CBS 11611</name>
    <dbReference type="NCBI Taxonomy" id="1266666"/>
    <lineage>
        <taxon>Eukaryota</taxon>
        <taxon>Fungi</taxon>
        <taxon>Dikarya</taxon>
        <taxon>Ascomycota</taxon>
        <taxon>Saccharomycotina</taxon>
        <taxon>Saccharomycetes</taxon>
        <taxon>Saccharomycetales</taxon>
        <taxon>Saccharomycetaceae</taxon>
        <taxon>Lachancea</taxon>
    </lineage>
</organism>
<dbReference type="PIRSF" id="PIRSF000332">
    <property type="entry name" value="FMO"/>
    <property type="match status" value="1"/>
</dbReference>
<accession>A0A1G4J948</accession>
<dbReference type="GO" id="GO:0050661">
    <property type="term" value="F:NADP binding"/>
    <property type="evidence" value="ECO:0007669"/>
    <property type="project" value="InterPro"/>
</dbReference>
<dbReference type="EMBL" id="LT598446">
    <property type="protein sequence ID" value="SCU86499.1"/>
    <property type="molecule type" value="Genomic_DNA"/>
</dbReference>
<protein>
    <submittedName>
        <fullName evidence="6">LANO_0C08196g1_1</fullName>
    </submittedName>
</protein>
<gene>
    <name evidence="6" type="ORF">LANO_0C08196G</name>
</gene>
<dbReference type="Proteomes" id="UP000189911">
    <property type="component" value="Chromosome C"/>
</dbReference>